<dbReference type="AlphaFoldDB" id="A0A8H7DL28"/>
<reference evidence="2" key="1">
    <citation type="submission" date="2019-07" db="EMBL/GenBank/DDBJ databases">
        <authorList>
            <person name="Palmer J.M."/>
        </authorList>
    </citation>
    <scope>NUCLEOTIDE SEQUENCE</scope>
    <source>
        <strain evidence="2">PC9</strain>
    </source>
</reference>
<dbReference type="EMBL" id="JACETU010000010">
    <property type="protein sequence ID" value="KAF7419509.1"/>
    <property type="molecule type" value="Genomic_DNA"/>
</dbReference>
<evidence type="ECO:0000313" key="2">
    <source>
        <dbReference type="EMBL" id="KAF7419509.1"/>
    </source>
</evidence>
<dbReference type="GeneID" id="59371941"/>
<accession>A0A8H7DL28</accession>
<organism evidence="2 3">
    <name type="scientific">Pleurotus ostreatus</name>
    <name type="common">Oyster mushroom</name>
    <name type="synonym">White-rot fungus</name>
    <dbReference type="NCBI Taxonomy" id="5322"/>
    <lineage>
        <taxon>Eukaryota</taxon>
        <taxon>Fungi</taxon>
        <taxon>Dikarya</taxon>
        <taxon>Basidiomycota</taxon>
        <taxon>Agaricomycotina</taxon>
        <taxon>Agaricomycetes</taxon>
        <taxon>Agaricomycetidae</taxon>
        <taxon>Agaricales</taxon>
        <taxon>Pleurotineae</taxon>
        <taxon>Pleurotaceae</taxon>
        <taxon>Pleurotus</taxon>
    </lineage>
</organism>
<dbReference type="Proteomes" id="UP000623687">
    <property type="component" value="Unassembled WGS sequence"/>
</dbReference>
<proteinExistence type="predicted"/>
<evidence type="ECO:0000256" key="1">
    <source>
        <dbReference type="SAM" id="MobiDB-lite"/>
    </source>
</evidence>
<keyword evidence="3" id="KW-1185">Reference proteome</keyword>
<gene>
    <name evidence="2" type="ORF">PC9H_002100</name>
</gene>
<dbReference type="OrthoDB" id="1099063at2759"/>
<feature type="region of interest" description="Disordered" evidence="1">
    <location>
        <begin position="290"/>
        <end position="313"/>
    </location>
</feature>
<evidence type="ECO:0000313" key="3">
    <source>
        <dbReference type="Proteomes" id="UP000623687"/>
    </source>
</evidence>
<sequence>MKPAQIPLHRLFQIQECLRHSRCSTSALHLRSYTHNSDDLEPTRRPEHDDAISDAEWDLRTGRAIDVLTSTLPHFFSYGLVSSIDRVSGTPRSVGAIASANPLDFRNKDDVETIYSPKIRLSYTPPIALPAPFPKTLHVEGLPLYLSSAVFIRHTLNALYSDTQVILRKVVVQTPGSRKFLVGGESENSTAHDSNRRNREKSLFIGLTVNGIARVSGGLGEWDVNSTYTFSPLSGLIHVHTVDSIQPAPHQTVYDALRSSLGKVFGLGLLDGGEPQAGGAGVRVEGPVACEAGSVEKSESDTSPSPQPKTPVV</sequence>
<comment type="caution">
    <text evidence="2">The sequence shown here is derived from an EMBL/GenBank/DDBJ whole genome shotgun (WGS) entry which is preliminary data.</text>
</comment>
<dbReference type="VEuPathDB" id="FungiDB:PC9H_002100"/>
<dbReference type="RefSeq" id="XP_036626363.1">
    <property type="nucleotide sequence ID" value="XM_036771742.1"/>
</dbReference>
<name>A0A8H7DL28_PLEOS</name>
<protein>
    <submittedName>
        <fullName evidence="2">Uncharacterized protein</fullName>
    </submittedName>
</protein>